<dbReference type="RefSeq" id="XP_016237382.1">
    <property type="nucleotide sequence ID" value="XM_016378705.1"/>
</dbReference>
<dbReference type="AlphaFoldDB" id="A0A0D1YPN1"/>
<evidence type="ECO:0008006" key="3">
    <source>
        <dbReference type="Google" id="ProtNLM"/>
    </source>
</evidence>
<protein>
    <recommendedName>
        <fullName evidence="3">F-box domain-containing protein</fullName>
    </recommendedName>
</protein>
<keyword evidence="2" id="KW-1185">Reference proteome</keyword>
<dbReference type="InterPro" id="IPR032675">
    <property type="entry name" value="LRR_dom_sf"/>
</dbReference>
<evidence type="ECO:0000313" key="2">
    <source>
        <dbReference type="Proteomes" id="UP000053328"/>
    </source>
</evidence>
<evidence type="ECO:0000313" key="1">
    <source>
        <dbReference type="EMBL" id="KIW17166.1"/>
    </source>
</evidence>
<dbReference type="HOGENOM" id="CLU_037220_0_0_1"/>
<dbReference type="Gene3D" id="3.80.10.10">
    <property type="entry name" value="Ribonuclease Inhibitor"/>
    <property type="match status" value="1"/>
</dbReference>
<dbReference type="SUPFAM" id="SSF52047">
    <property type="entry name" value="RNI-like"/>
    <property type="match status" value="1"/>
</dbReference>
<dbReference type="VEuPathDB" id="FungiDB:PV08_04357"/>
<organism evidence="1 2">
    <name type="scientific">Exophiala spinifera</name>
    <dbReference type="NCBI Taxonomy" id="91928"/>
    <lineage>
        <taxon>Eukaryota</taxon>
        <taxon>Fungi</taxon>
        <taxon>Dikarya</taxon>
        <taxon>Ascomycota</taxon>
        <taxon>Pezizomycotina</taxon>
        <taxon>Eurotiomycetes</taxon>
        <taxon>Chaetothyriomycetidae</taxon>
        <taxon>Chaetothyriales</taxon>
        <taxon>Herpotrichiellaceae</taxon>
        <taxon>Exophiala</taxon>
    </lineage>
</organism>
<dbReference type="Proteomes" id="UP000053328">
    <property type="component" value="Unassembled WGS sequence"/>
</dbReference>
<dbReference type="GeneID" id="27331440"/>
<sequence>MAISAAMPPGQHPYLVEINRVTSALSELSGITRLALLGPRDASKNTPATVVSTSVLEWVVDHYHHLRDLRLEIESCRLDSLRSLTALRALRLSGYSETSPLKTADVLSRLGSLEDLYISGPSREVQIQQKHGTPSRIVQSVSNSTFEQVKPLKRLSIKEVVNPRGEGSGLLTFKTVKALYEIHRDSLQVLHISASETPSGSFVAYLSAFLIAASELHELYLTWPGMDDDFVDNFPNPVRRLKLAVSSPAQAQAIVYRLAAVRYRLRFLQQIRFSVINAPTTVMELDHKQQCSSFGLPIPHLAVHINSPWPTSWEIWQPLPQD</sequence>
<gene>
    <name evidence="1" type="ORF">PV08_04357</name>
</gene>
<dbReference type="EMBL" id="KN847494">
    <property type="protein sequence ID" value="KIW17166.1"/>
    <property type="molecule type" value="Genomic_DNA"/>
</dbReference>
<dbReference type="OrthoDB" id="4413570at2759"/>
<accession>A0A0D1YPN1</accession>
<reference evidence="1 2" key="1">
    <citation type="submission" date="2015-01" db="EMBL/GenBank/DDBJ databases">
        <title>The Genome Sequence of Exophiala spinifera CBS89968.</title>
        <authorList>
            <consortium name="The Broad Institute Genomics Platform"/>
            <person name="Cuomo C."/>
            <person name="de Hoog S."/>
            <person name="Gorbushina A."/>
            <person name="Stielow B."/>
            <person name="Teixiera M."/>
            <person name="Abouelleil A."/>
            <person name="Chapman S.B."/>
            <person name="Priest M."/>
            <person name="Young S.K."/>
            <person name="Wortman J."/>
            <person name="Nusbaum C."/>
            <person name="Birren B."/>
        </authorList>
    </citation>
    <scope>NUCLEOTIDE SEQUENCE [LARGE SCALE GENOMIC DNA]</scope>
    <source>
        <strain evidence="1 2">CBS 89968</strain>
    </source>
</reference>
<name>A0A0D1YPN1_9EURO</name>
<proteinExistence type="predicted"/>